<dbReference type="EnsemblMetazoa" id="Aqu2.1.44384_001">
    <property type="protein sequence ID" value="Aqu2.1.44384_001"/>
    <property type="gene ID" value="Aqu2.1.44384"/>
</dbReference>
<name>A0A1X7VY57_AMPQE</name>
<accession>A0A1X7VY57</accession>
<protein>
    <submittedName>
        <fullName evidence="1">Uncharacterized protein</fullName>
    </submittedName>
</protein>
<dbReference type="AlphaFoldDB" id="A0A1X7VY57"/>
<reference evidence="1" key="1">
    <citation type="submission" date="2017-05" db="UniProtKB">
        <authorList>
            <consortium name="EnsemblMetazoa"/>
        </authorList>
    </citation>
    <scope>IDENTIFICATION</scope>
</reference>
<sequence>MSGPVNADRKAERGSRRKCSELWKDRGYGMSEQVCDQVRAIQSKGLLGMVGLDEIKSRVSGRVEYGVNVSQEPLEPCVGLSDRDQSVVGSLAIANGVSEEV</sequence>
<dbReference type="InParanoid" id="A0A1X7VY57"/>
<evidence type="ECO:0000313" key="1">
    <source>
        <dbReference type="EnsemblMetazoa" id="Aqu2.1.44384_001"/>
    </source>
</evidence>
<organism evidence="1">
    <name type="scientific">Amphimedon queenslandica</name>
    <name type="common">Sponge</name>
    <dbReference type="NCBI Taxonomy" id="400682"/>
    <lineage>
        <taxon>Eukaryota</taxon>
        <taxon>Metazoa</taxon>
        <taxon>Porifera</taxon>
        <taxon>Demospongiae</taxon>
        <taxon>Heteroscleromorpha</taxon>
        <taxon>Haplosclerida</taxon>
        <taxon>Niphatidae</taxon>
        <taxon>Amphimedon</taxon>
    </lineage>
</organism>
<proteinExistence type="predicted"/>